<dbReference type="InterPro" id="IPR000843">
    <property type="entry name" value="HTH_LacI"/>
</dbReference>
<dbReference type="SUPFAM" id="SSF47413">
    <property type="entry name" value="lambda repressor-like DNA-binding domains"/>
    <property type="match status" value="1"/>
</dbReference>
<evidence type="ECO:0000256" key="2">
    <source>
        <dbReference type="ARBA" id="ARBA00023125"/>
    </source>
</evidence>
<dbReference type="GO" id="GO:0000976">
    <property type="term" value="F:transcription cis-regulatory region binding"/>
    <property type="evidence" value="ECO:0007669"/>
    <property type="project" value="TreeGrafter"/>
</dbReference>
<evidence type="ECO:0000256" key="1">
    <source>
        <dbReference type="ARBA" id="ARBA00023015"/>
    </source>
</evidence>
<dbReference type="RefSeq" id="WP_071474889.1">
    <property type="nucleotide sequence ID" value="NZ_JBHDYF010000008.1"/>
</dbReference>
<name>A0A1S2VX57_BIFLN</name>
<reference evidence="5 6" key="1">
    <citation type="journal article" date="2016" name="BMC Microbiol.">
        <title>Fucosyllactose and L-fucose utilization of infant Bifidobacterium longum and Bifidobacterium kashiwanohense.</title>
        <authorList>
            <person name="Bunesova V."/>
            <person name="Lacroix C."/>
            <person name="Schwab C."/>
        </authorList>
    </citation>
    <scope>NUCLEOTIDE SEQUENCE [LARGE SCALE GENOMIC DNA]</scope>
    <source>
        <strain evidence="5 6">BSM11-5</strain>
    </source>
</reference>
<evidence type="ECO:0000259" key="4">
    <source>
        <dbReference type="PROSITE" id="PS50932"/>
    </source>
</evidence>
<dbReference type="Gene3D" id="3.40.50.2300">
    <property type="match status" value="2"/>
</dbReference>
<dbReference type="InterPro" id="IPR010982">
    <property type="entry name" value="Lambda_DNA-bd_dom_sf"/>
</dbReference>
<dbReference type="Pfam" id="PF13377">
    <property type="entry name" value="Peripla_BP_3"/>
    <property type="match status" value="1"/>
</dbReference>
<dbReference type="InterPro" id="IPR046335">
    <property type="entry name" value="LacI/GalR-like_sensor"/>
</dbReference>
<evidence type="ECO:0000313" key="5">
    <source>
        <dbReference type="EMBL" id="OIN63283.1"/>
    </source>
</evidence>
<dbReference type="PROSITE" id="PS00356">
    <property type="entry name" value="HTH_LACI_1"/>
    <property type="match status" value="1"/>
</dbReference>
<dbReference type="CDD" id="cd06267">
    <property type="entry name" value="PBP1_LacI_sugar_binding-like"/>
    <property type="match status" value="1"/>
</dbReference>
<evidence type="ECO:0000313" key="6">
    <source>
        <dbReference type="Proteomes" id="UP000181801"/>
    </source>
</evidence>
<gene>
    <name evidence="5" type="ORF">BFS26_06305</name>
</gene>
<dbReference type="PROSITE" id="PS50932">
    <property type="entry name" value="HTH_LACI_2"/>
    <property type="match status" value="1"/>
</dbReference>
<organism evidence="5 6">
    <name type="scientific">Bifidobacterium longum subsp. suis</name>
    <dbReference type="NCBI Taxonomy" id="1695"/>
    <lineage>
        <taxon>Bacteria</taxon>
        <taxon>Bacillati</taxon>
        <taxon>Actinomycetota</taxon>
        <taxon>Actinomycetes</taxon>
        <taxon>Bifidobacteriales</taxon>
        <taxon>Bifidobacteriaceae</taxon>
        <taxon>Bifidobacterium</taxon>
    </lineage>
</organism>
<evidence type="ECO:0000256" key="3">
    <source>
        <dbReference type="ARBA" id="ARBA00023163"/>
    </source>
</evidence>
<dbReference type="InterPro" id="IPR028082">
    <property type="entry name" value="Peripla_BP_I"/>
</dbReference>
<dbReference type="EMBL" id="MOAE01000033">
    <property type="protein sequence ID" value="OIN63283.1"/>
    <property type="molecule type" value="Genomic_DNA"/>
</dbReference>
<comment type="caution">
    <text evidence="5">The sequence shown here is derived from an EMBL/GenBank/DDBJ whole genome shotgun (WGS) entry which is preliminary data.</text>
</comment>
<proteinExistence type="predicted"/>
<dbReference type="Gene3D" id="1.10.260.40">
    <property type="entry name" value="lambda repressor-like DNA-binding domains"/>
    <property type="match status" value="1"/>
</dbReference>
<feature type="domain" description="HTH lacI-type" evidence="4">
    <location>
        <begin position="8"/>
        <end position="62"/>
    </location>
</feature>
<dbReference type="GO" id="GO:0003700">
    <property type="term" value="F:DNA-binding transcription factor activity"/>
    <property type="evidence" value="ECO:0007669"/>
    <property type="project" value="TreeGrafter"/>
</dbReference>
<dbReference type="PANTHER" id="PTHR30146:SF109">
    <property type="entry name" value="HTH-TYPE TRANSCRIPTIONAL REGULATOR GALS"/>
    <property type="match status" value="1"/>
</dbReference>
<dbReference type="CDD" id="cd01392">
    <property type="entry name" value="HTH_LacI"/>
    <property type="match status" value="1"/>
</dbReference>
<dbReference type="SMART" id="SM00354">
    <property type="entry name" value="HTH_LACI"/>
    <property type="match status" value="1"/>
</dbReference>
<keyword evidence="3" id="KW-0804">Transcription</keyword>
<sequence>MAIPRKPATIMDVAAASGVSYATVSRYLNGNPHVSAKAAERIAAAVKQVNYTPNNAARSLVRQRTQTVAFVVHGQPDSLIADPNINTILLNANQTLGNADYQLITLISDSPAAGARIARLASSGFADGWILNTFHKDDPLFQRFANISVPVAISGVGYGSAIPFPTVDIDNRLASRKLTEHMLGRGYRRIAYIIGPPYLPCSDERLLGFQDAMAGDFDPALVIRSDGWTRPDGRNAVVRLLDSLAEPSGSRLAGADASVPELLAEHHIDALICGSDCIAAGAMNYLLDRGVRVPDDIAIAGFDDSADATAMHPQLTTVHQPMDAFGVSLATLVLDQIEGRPFQRTVFLPTEVVARGSTGE</sequence>
<protein>
    <recommendedName>
        <fullName evidence="4">HTH lacI-type domain-containing protein</fullName>
    </recommendedName>
</protein>
<dbReference type="AlphaFoldDB" id="A0A1S2VX57"/>
<dbReference type="Proteomes" id="UP000181801">
    <property type="component" value="Unassembled WGS sequence"/>
</dbReference>
<dbReference type="SUPFAM" id="SSF53822">
    <property type="entry name" value="Periplasmic binding protein-like I"/>
    <property type="match status" value="1"/>
</dbReference>
<dbReference type="Pfam" id="PF00356">
    <property type="entry name" value="LacI"/>
    <property type="match status" value="1"/>
</dbReference>
<accession>A0A1S2VX57</accession>
<dbReference type="PANTHER" id="PTHR30146">
    <property type="entry name" value="LACI-RELATED TRANSCRIPTIONAL REPRESSOR"/>
    <property type="match status" value="1"/>
</dbReference>
<keyword evidence="1" id="KW-0805">Transcription regulation</keyword>
<keyword evidence="2" id="KW-0238">DNA-binding</keyword>